<feature type="repeat" description="WD" evidence="9">
    <location>
        <begin position="94"/>
        <end position="136"/>
    </location>
</feature>
<dbReference type="PROSITE" id="PS00678">
    <property type="entry name" value="WD_REPEATS_1"/>
    <property type="match status" value="1"/>
</dbReference>
<sequence>MFFSAVGLDILDSRDALRPTTALDERPPPSVVLPVTTATMKIKVLNRSAASSQHQQRNHDPALHPFERAREYTRALQAAKMERMFAAPFVAQIGVGHQDGVYCLAKDLENTDRLASASADGIIKIWDLSTRDETQKAKAHEGLIKGISWIKTQAGRYLVSCGTDRNITVMDAVSGEVTSGLGDCAFTSITSHRTTPTAVVSGSSRIFVYDLGRPTPTVSETLAWPHSVDTITAVRLNQVETSLLGSCGSDRSLVFYDLRTSSPIHKTVLNFACNDLAWNPQEAFNFAVGSEDYNIYHFDMRQMSRARNIQQGHTGAVLSLDFNPTGTELVSGSWDRTIRLFDVRSGQSRDVYHTKRMARVHAVNFTPDGNYVLSGSDEGNVRLWRAQAASRQGIKSTAERQKLEYDATLKERYKHMPEVRRILRHRHLPKVVKKADQINQEMLRSIKRKEENRRKHSAKKDSKRTAARDKVVLANVE</sequence>
<dbReference type="PROSITE" id="PS50082">
    <property type="entry name" value="WD_REPEATS_2"/>
    <property type="match status" value="3"/>
</dbReference>
<dbReference type="STRING" id="1391915.U7Q827"/>
<organism evidence="12 13">
    <name type="scientific">Sporothrix schenckii (strain ATCC 58251 / de Perez 2211183)</name>
    <name type="common">Rose-picker's disease fungus</name>
    <dbReference type="NCBI Taxonomy" id="1391915"/>
    <lineage>
        <taxon>Eukaryota</taxon>
        <taxon>Fungi</taxon>
        <taxon>Dikarya</taxon>
        <taxon>Ascomycota</taxon>
        <taxon>Pezizomycotina</taxon>
        <taxon>Sordariomycetes</taxon>
        <taxon>Sordariomycetidae</taxon>
        <taxon>Ophiostomatales</taxon>
        <taxon>Ophiostomataceae</taxon>
        <taxon>Sporothrix</taxon>
    </lineage>
</organism>
<feature type="domain" description="Sof1-like protein" evidence="11">
    <location>
        <begin position="386"/>
        <end position="472"/>
    </location>
</feature>
<dbReference type="InterPro" id="IPR036322">
    <property type="entry name" value="WD40_repeat_dom_sf"/>
</dbReference>
<evidence type="ECO:0000256" key="1">
    <source>
        <dbReference type="ARBA" id="ARBA00004604"/>
    </source>
</evidence>
<evidence type="ECO:0000256" key="10">
    <source>
        <dbReference type="SAM" id="MobiDB-lite"/>
    </source>
</evidence>
<dbReference type="Proteomes" id="UP000018087">
    <property type="component" value="Unassembled WGS sequence"/>
</dbReference>
<dbReference type="AlphaFoldDB" id="U7Q827"/>
<dbReference type="InterPro" id="IPR020472">
    <property type="entry name" value="WD40_PAC1"/>
</dbReference>
<dbReference type="SMART" id="SM00320">
    <property type="entry name" value="WD40"/>
    <property type="match status" value="6"/>
</dbReference>
<evidence type="ECO:0000313" key="13">
    <source>
        <dbReference type="Proteomes" id="UP000018087"/>
    </source>
</evidence>
<evidence type="ECO:0000256" key="9">
    <source>
        <dbReference type="PROSITE-ProRule" id="PRU00221"/>
    </source>
</evidence>
<dbReference type="Pfam" id="PF04158">
    <property type="entry name" value="Sof1"/>
    <property type="match status" value="1"/>
</dbReference>
<gene>
    <name evidence="12" type="ORF">HMPREF1624_01526</name>
</gene>
<dbReference type="InterPro" id="IPR015943">
    <property type="entry name" value="WD40/YVTN_repeat-like_dom_sf"/>
</dbReference>
<comment type="similarity">
    <text evidence="2">Belongs to the WD repeat DCAF13/WDSOF1 family.</text>
</comment>
<dbReference type="PROSITE" id="PS50294">
    <property type="entry name" value="WD_REPEATS_REGION"/>
    <property type="match status" value="3"/>
</dbReference>
<evidence type="ECO:0000256" key="6">
    <source>
        <dbReference type="ARBA" id="ARBA00023242"/>
    </source>
</evidence>
<dbReference type="CDD" id="cd00200">
    <property type="entry name" value="WD40"/>
    <property type="match status" value="1"/>
</dbReference>
<dbReference type="OrthoDB" id="10249065at2759"/>
<feature type="repeat" description="WD" evidence="9">
    <location>
        <begin position="310"/>
        <end position="351"/>
    </location>
</feature>
<feature type="repeat" description="WD" evidence="9">
    <location>
        <begin position="353"/>
        <end position="384"/>
    </location>
</feature>
<evidence type="ECO:0000256" key="7">
    <source>
        <dbReference type="ARBA" id="ARBA00023274"/>
    </source>
</evidence>
<feature type="region of interest" description="Disordered" evidence="10">
    <location>
        <begin position="445"/>
        <end position="477"/>
    </location>
</feature>
<evidence type="ECO:0000256" key="8">
    <source>
        <dbReference type="ARBA" id="ARBA00032239"/>
    </source>
</evidence>
<dbReference type="GO" id="GO:0016567">
    <property type="term" value="P:protein ubiquitination"/>
    <property type="evidence" value="ECO:0007669"/>
    <property type="project" value="UniProtKB-UniPathway"/>
</dbReference>
<dbReference type="Pfam" id="PF00400">
    <property type="entry name" value="WD40"/>
    <property type="match status" value="3"/>
</dbReference>
<dbReference type="PANTHER" id="PTHR22851:SF0">
    <property type="entry name" value="DDB1- AND CUL4-ASSOCIATED FACTOR 13"/>
    <property type="match status" value="1"/>
</dbReference>
<evidence type="ECO:0000256" key="5">
    <source>
        <dbReference type="ARBA" id="ARBA00022737"/>
    </source>
</evidence>
<keyword evidence="4 9" id="KW-0853">WD repeat</keyword>
<evidence type="ECO:0000256" key="3">
    <source>
        <dbReference type="ARBA" id="ARBA00021762"/>
    </source>
</evidence>
<dbReference type="Gene3D" id="2.130.10.10">
    <property type="entry name" value="YVTN repeat-like/Quinoprotein amine dehydrogenase"/>
    <property type="match status" value="2"/>
</dbReference>
<dbReference type="PRINTS" id="PR00320">
    <property type="entry name" value="GPROTEINBRPT"/>
</dbReference>
<keyword evidence="5" id="KW-0677">Repeat</keyword>
<dbReference type="EMBL" id="KI440842">
    <property type="protein sequence ID" value="ERT03220.1"/>
    <property type="molecule type" value="Genomic_DNA"/>
</dbReference>
<evidence type="ECO:0000313" key="12">
    <source>
        <dbReference type="EMBL" id="ERT03220.1"/>
    </source>
</evidence>
<name>U7Q827_SPOS1</name>
<proteinExistence type="inferred from homology"/>
<dbReference type="GO" id="GO:0032040">
    <property type="term" value="C:small-subunit processome"/>
    <property type="evidence" value="ECO:0007669"/>
    <property type="project" value="TreeGrafter"/>
</dbReference>
<dbReference type="GO" id="GO:0000462">
    <property type="term" value="P:maturation of SSU-rRNA from tricistronic rRNA transcript (SSU-rRNA, 5.8S rRNA, LSU-rRNA)"/>
    <property type="evidence" value="ECO:0007669"/>
    <property type="project" value="TreeGrafter"/>
</dbReference>
<comment type="subcellular location">
    <subcellularLocation>
        <location evidence="1">Nucleus</location>
        <location evidence="1">Nucleolus</location>
    </subcellularLocation>
</comment>
<dbReference type="SUPFAM" id="SSF50978">
    <property type="entry name" value="WD40 repeat-like"/>
    <property type="match status" value="1"/>
</dbReference>
<evidence type="ECO:0000256" key="4">
    <source>
        <dbReference type="ARBA" id="ARBA00022574"/>
    </source>
</evidence>
<evidence type="ECO:0000259" key="11">
    <source>
        <dbReference type="Pfam" id="PF04158"/>
    </source>
</evidence>
<keyword evidence="6" id="KW-0539">Nucleus</keyword>
<evidence type="ECO:0000256" key="2">
    <source>
        <dbReference type="ARBA" id="ARBA00005649"/>
    </source>
</evidence>
<keyword evidence="7" id="KW-0687">Ribonucleoprotein</keyword>
<reference evidence="13" key="1">
    <citation type="journal article" date="2014" name="Genome Announc.">
        <title>Genome sequence of the pathogenic fungus Sporothrix schenckii (ATCC 58251).</title>
        <authorList>
            <person name="Cuomo C.A."/>
            <person name="Rodriguez-Del Valle N."/>
            <person name="Perez-Sanchez L."/>
            <person name="Abouelleil A."/>
            <person name="Goldberg J."/>
            <person name="Young S."/>
            <person name="Zeng Q."/>
            <person name="Birren B.W."/>
        </authorList>
    </citation>
    <scope>NUCLEOTIDE SEQUENCE [LARGE SCALE GENOMIC DNA]</scope>
    <source>
        <strain evidence="13">ATCC 58251 / de Perez 2211183</strain>
    </source>
</reference>
<dbReference type="eggNOG" id="KOG0268">
    <property type="taxonomic scope" value="Eukaryota"/>
</dbReference>
<dbReference type="InterPro" id="IPR001680">
    <property type="entry name" value="WD40_rpt"/>
</dbReference>
<dbReference type="HOGENOM" id="CLU_033999_0_0_1"/>
<dbReference type="InterPro" id="IPR051733">
    <property type="entry name" value="WD_repeat_DCAF13/WDSOF1"/>
</dbReference>
<dbReference type="PANTHER" id="PTHR22851">
    <property type="entry name" value="U3 SMALL NUCLEOLAR RNA U3 SNORNA ASSOCIATED PROTEIN"/>
    <property type="match status" value="1"/>
</dbReference>
<dbReference type="InterPro" id="IPR007287">
    <property type="entry name" value="Sof1"/>
</dbReference>
<protein>
    <recommendedName>
        <fullName evidence="3">DDB1- and CUL4-associated factor 13</fullName>
    </recommendedName>
    <alternativeName>
        <fullName evidence="8">WD repeat and SOF domain-containing protein 1</fullName>
    </alternativeName>
</protein>
<feature type="compositionally biased region" description="Basic and acidic residues" evidence="10">
    <location>
        <begin position="448"/>
        <end position="471"/>
    </location>
</feature>
<accession>U7Q827</accession>
<dbReference type="InterPro" id="IPR019775">
    <property type="entry name" value="WD40_repeat_CS"/>
</dbReference>
<dbReference type="UniPathway" id="UPA00143"/>
<keyword evidence="13" id="KW-1185">Reference proteome</keyword>